<feature type="short sequence motif" description="'KMSKS' region" evidence="9">
    <location>
        <begin position="617"/>
        <end position="621"/>
    </location>
</feature>
<protein>
    <recommendedName>
        <fullName evidence="9">Leucine--tRNA ligase</fullName>
        <ecNumber evidence="9">6.1.1.4</ecNumber>
    </recommendedName>
    <alternativeName>
        <fullName evidence="9">Leucyl-tRNA synthetase</fullName>
        <shortName evidence="9">LeuRS</shortName>
    </alternativeName>
</protein>
<feature type="binding site" evidence="9">
    <location>
        <position position="620"/>
    </location>
    <ligand>
        <name>ATP</name>
        <dbReference type="ChEBI" id="CHEBI:30616"/>
    </ligand>
</feature>
<dbReference type="RefSeq" id="WP_012831519.1">
    <property type="nucleotide sequence ID" value="NC_013440.1"/>
</dbReference>
<dbReference type="eggNOG" id="COG0495">
    <property type="taxonomic scope" value="Bacteria"/>
</dbReference>
<dbReference type="InterPro" id="IPR002300">
    <property type="entry name" value="aa-tRNA-synth_Ia"/>
</dbReference>
<comment type="similarity">
    <text evidence="1 9 10">Belongs to the class-I aminoacyl-tRNA synthetase family.</text>
</comment>
<evidence type="ECO:0000256" key="10">
    <source>
        <dbReference type="RuleBase" id="RU363035"/>
    </source>
</evidence>
<evidence type="ECO:0000256" key="7">
    <source>
        <dbReference type="ARBA" id="ARBA00023146"/>
    </source>
</evidence>
<keyword evidence="17" id="KW-1185">Reference proteome</keyword>
<accession>D0LQB8</accession>
<evidence type="ECO:0000256" key="4">
    <source>
        <dbReference type="ARBA" id="ARBA00022741"/>
    </source>
</evidence>
<feature type="domain" description="Aminoacyl-tRNA synthetase class Ia" evidence="12">
    <location>
        <begin position="616"/>
        <end position="643"/>
    </location>
</feature>
<dbReference type="STRING" id="502025.Hoch_6458"/>
<comment type="subcellular location">
    <subcellularLocation>
        <location evidence="9">Cytoplasm</location>
    </subcellularLocation>
</comment>
<dbReference type="FunFam" id="1.10.730.10:FF:000011">
    <property type="entry name" value="Leucine--tRNA ligase chloroplastic/mitochondrial"/>
    <property type="match status" value="1"/>
</dbReference>
<dbReference type="PRINTS" id="PR00985">
    <property type="entry name" value="TRNASYNTHLEU"/>
</dbReference>
<dbReference type="CDD" id="cd00812">
    <property type="entry name" value="LeuRS_core"/>
    <property type="match status" value="1"/>
</dbReference>
<dbReference type="Pfam" id="PF08264">
    <property type="entry name" value="Anticodon_1"/>
    <property type="match status" value="1"/>
</dbReference>
<dbReference type="InterPro" id="IPR014729">
    <property type="entry name" value="Rossmann-like_a/b/a_fold"/>
</dbReference>
<dbReference type="Pfam" id="PF13603">
    <property type="entry name" value="tRNA-synt_1_2"/>
    <property type="match status" value="1"/>
</dbReference>
<dbReference type="EC" id="6.1.1.4" evidence="9"/>
<dbReference type="PANTHER" id="PTHR43740">
    <property type="entry name" value="LEUCYL-TRNA SYNTHETASE"/>
    <property type="match status" value="1"/>
</dbReference>
<keyword evidence="6 9" id="KW-0648">Protein biosynthesis</keyword>
<dbReference type="SUPFAM" id="SSF47323">
    <property type="entry name" value="Anticodon-binding domain of a subclass of class I aminoacyl-tRNA synthetases"/>
    <property type="match status" value="1"/>
</dbReference>
<dbReference type="InterPro" id="IPR009080">
    <property type="entry name" value="tRNAsynth_Ia_anticodon-bd"/>
</dbReference>
<evidence type="ECO:0000256" key="1">
    <source>
        <dbReference type="ARBA" id="ARBA00005594"/>
    </source>
</evidence>
<evidence type="ECO:0000256" key="6">
    <source>
        <dbReference type="ARBA" id="ARBA00022917"/>
    </source>
</evidence>
<evidence type="ECO:0000256" key="11">
    <source>
        <dbReference type="SAM" id="MobiDB-lite"/>
    </source>
</evidence>
<dbReference type="InterPro" id="IPR025709">
    <property type="entry name" value="Leu_tRNA-synth_edit"/>
</dbReference>
<name>D0LQB8_HALO1</name>
<dbReference type="Pfam" id="PF09334">
    <property type="entry name" value="tRNA-synt_1g"/>
    <property type="match status" value="1"/>
</dbReference>
<dbReference type="SUPFAM" id="SSF50677">
    <property type="entry name" value="ValRS/IleRS/LeuRS editing domain"/>
    <property type="match status" value="1"/>
</dbReference>
<feature type="domain" description="Methionyl/Leucyl tRNA synthetase" evidence="14">
    <location>
        <begin position="39"/>
        <end position="172"/>
    </location>
</feature>
<dbReference type="Proteomes" id="UP000001880">
    <property type="component" value="Chromosome"/>
</dbReference>
<evidence type="ECO:0000259" key="12">
    <source>
        <dbReference type="Pfam" id="PF00133"/>
    </source>
</evidence>
<evidence type="ECO:0000256" key="3">
    <source>
        <dbReference type="ARBA" id="ARBA00022598"/>
    </source>
</evidence>
<comment type="caution">
    <text evidence="9">Lacks conserved residue(s) required for the propagation of feature annotation.</text>
</comment>
<evidence type="ECO:0000256" key="2">
    <source>
        <dbReference type="ARBA" id="ARBA00022490"/>
    </source>
</evidence>
<dbReference type="Pfam" id="PF00133">
    <property type="entry name" value="tRNA-synt_1"/>
    <property type="match status" value="1"/>
</dbReference>
<dbReference type="PANTHER" id="PTHR43740:SF2">
    <property type="entry name" value="LEUCINE--TRNA LIGASE, MITOCHONDRIAL"/>
    <property type="match status" value="1"/>
</dbReference>
<dbReference type="CDD" id="cd07958">
    <property type="entry name" value="Anticodon_Ia_Leu_BEm"/>
    <property type="match status" value="1"/>
</dbReference>
<dbReference type="HAMAP" id="MF_00049_B">
    <property type="entry name" value="Leu_tRNA_synth_B"/>
    <property type="match status" value="1"/>
</dbReference>
<dbReference type="NCBIfam" id="TIGR00396">
    <property type="entry name" value="leuS_bact"/>
    <property type="match status" value="1"/>
</dbReference>
<dbReference type="KEGG" id="hoh:Hoch_6458"/>
<feature type="domain" description="Methionyl/Valyl/Leucyl/Isoleucyl-tRNA synthetase anticodon-binding" evidence="13">
    <location>
        <begin position="700"/>
        <end position="813"/>
    </location>
</feature>
<dbReference type="Gene3D" id="1.10.730.10">
    <property type="entry name" value="Isoleucyl-tRNA Synthetase, Domain 1"/>
    <property type="match status" value="1"/>
</dbReference>
<evidence type="ECO:0000256" key="9">
    <source>
        <dbReference type="HAMAP-Rule" id="MF_00049"/>
    </source>
</evidence>
<dbReference type="OrthoDB" id="9810365at2"/>
<keyword evidence="7 9" id="KW-0030">Aminoacyl-tRNA synthetase</keyword>
<evidence type="ECO:0000256" key="8">
    <source>
        <dbReference type="ARBA" id="ARBA00047469"/>
    </source>
</evidence>
<dbReference type="GO" id="GO:0004823">
    <property type="term" value="F:leucine-tRNA ligase activity"/>
    <property type="evidence" value="ECO:0007669"/>
    <property type="project" value="UniProtKB-UniRule"/>
</dbReference>
<dbReference type="Gene3D" id="3.40.50.620">
    <property type="entry name" value="HUPs"/>
    <property type="match status" value="2"/>
</dbReference>
<dbReference type="SUPFAM" id="SSF52374">
    <property type="entry name" value="Nucleotidylyl transferase"/>
    <property type="match status" value="1"/>
</dbReference>
<feature type="domain" description="Leucyl-tRNA synthetase editing" evidence="15">
    <location>
        <begin position="220"/>
        <end position="406"/>
    </location>
</feature>
<dbReference type="GO" id="GO:0002161">
    <property type="term" value="F:aminoacyl-tRNA deacylase activity"/>
    <property type="evidence" value="ECO:0007669"/>
    <property type="project" value="InterPro"/>
</dbReference>
<evidence type="ECO:0000313" key="16">
    <source>
        <dbReference type="EMBL" id="ACY18927.1"/>
    </source>
</evidence>
<reference evidence="16 17" key="1">
    <citation type="journal article" date="2010" name="Stand. Genomic Sci.">
        <title>Complete genome sequence of Haliangium ochraceum type strain (SMP-2).</title>
        <authorList>
            <consortium name="US DOE Joint Genome Institute (JGI-PGF)"/>
            <person name="Ivanova N."/>
            <person name="Daum C."/>
            <person name="Lang E."/>
            <person name="Abt B."/>
            <person name="Kopitz M."/>
            <person name="Saunders E."/>
            <person name="Lapidus A."/>
            <person name="Lucas S."/>
            <person name="Glavina Del Rio T."/>
            <person name="Nolan M."/>
            <person name="Tice H."/>
            <person name="Copeland A."/>
            <person name="Cheng J.F."/>
            <person name="Chen F."/>
            <person name="Bruce D."/>
            <person name="Goodwin L."/>
            <person name="Pitluck S."/>
            <person name="Mavromatis K."/>
            <person name="Pati A."/>
            <person name="Mikhailova N."/>
            <person name="Chen A."/>
            <person name="Palaniappan K."/>
            <person name="Land M."/>
            <person name="Hauser L."/>
            <person name="Chang Y.J."/>
            <person name="Jeffries C.D."/>
            <person name="Detter J.C."/>
            <person name="Brettin T."/>
            <person name="Rohde M."/>
            <person name="Goker M."/>
            <person name="Bristow J."/>
            <person name="Markowitz V."/>
            <person name="Eisen J.A."/>
            <person name="Hugenholtz P."/>
            <person name="Kyrpides N.C."/>
            <person name="Klenk H.P."/>
        </authorList>
    </citation>
    <scope>NUCLEOTIDE SEQUENCE [LARGE SCALE GENOMIC DNA]</scope>
    <source>
        <strain evidence="17">DSM 14365 / CIP 107738 / JCM 11303 / AJ 13395 / SMP-2</strain>
    </source>
</reference>
<evidence type="ECO:0000256" key="5">
    <source>
        <dbReference type="ARBA" id="ARBA00022840"/>
    </source>
</evidence>
<dbReference type="PROSITE" id="PS00178">
    <property type="entry name" value="AA_TRNA_LIGASE_I"/>
    <property type="match status" value="1"/>
</dbReference>
<dbReference type="GO" id="GO:0005524">
    <property type="term" value="F:ATP binding"/>
    <property type="evidence" value="ECO:0007669"/>
    <property type="project" value="UniProtKB-UniRule"/>
</dbReference>
<evidence type="ECO:0000259" key="15">
    <source>
        <dbReference type="Pfam" id="PF13603"/>
    </source>
</evidence>
<dbReference type="InterPro" id="IPR015413">
    <property type="entry name" value="Methionyl/Leucyl_tRNA_Synth"/>
</dbReference>
<dbReference type="InterPro" id="IPR009008">
    <property type="entry name" value="Val/Leu/Ile-tRNA-synth_edit"/>
</dbReference>
<dbReference type="AlphaFoldDB" id="D0LQB8"/>
<keyword evidence="4 9" id="KW-0547">Nucleotide-binding</keyword>
<dbReference type="GO" id="GO:0005829">
    <property type="term" value="C:cytosol"/>
    <property type="evidence" value="ECO:0007669"/>
    <property type="project" value="TreeGrafter"/>
</dbReference>
<dbReference type="HOGENOM" id="CLU_004427_0_0_7"/>
<dbReference type="FunFam" id="3.40.50.620:FF:000077">
    <property type="entry name" value="Leucine--tRNA ligase"/>
    <property type="match status" value="1"/>
</dbReference>
<dbReference type="GO" id="GO:0006429">
    <property type="term" value="P:leucyl-tRNA aminoacylation"/>
    <property type="evidence" value="ECO:0007669"/>
    <property type="project" value="UniProtKB-UniRule"/>
</dbReference>
<organism evidence="16 17">
    <name type="scientific">Haliangium ochraceum (strain DSM 14365 / JCM 11303 / SMP-2)</name>
    <dbReference type="NCBI Taxonomy" id="502025"/>
    <lineage>
        <taxon>Bacteria</taxon>
        <taxon>Pseudomonadati</taxon>
        <taxon>Myxococcota</taxon>
        <taxon>Polyangia</taxon>
        <taxon>Haliangiales</taxon>
        <taxon>Kofleriaceae</taxon>
        <taxon>Haliangium</taxon>
    </lineage>
</organism>
<dbReference type="FunFam" id="3.10.20.590:FF:000001">
    <property type="entry name" value="Leucine--tRNA ligase"/>
    <property type="match status" value="1"/>
</dbReference>
<keyword evidence="2 9" id="KW-0963">Cytoplasm</keyword>
<feature type="region of interest" description="Disordered" evidence="11">
    <location>
        <begin position="456"/>
        <end position="494"/>
    </location>
</feature>
<dbReference type="InterPro" id="IPR001412">
    <property type="entry name" value="aa-tRNA-synth_I_CS"/>
</dbReference>
<keyword evidence="5 9" id="KW-0067">ATP-binding</keyword>
<proteinExistence type="inferred from homology"/>
<dbReference type="FunFam" id="3.40.50.620:FF:000056">
    <property type="entry name" value="Leucine--tRNA ligase"/>
    <property type="match status" value="1"/>
</dbReference>
<dbReference type="EMBL" id="CP001804">
    <property type="protein sequence ID" value="ACY18927.1"/>
    <property type="molecule type" value="Genomic_DNA"/>
</dbReference>
<evidence type="ECO:0000259" key="14">
    <source>
        <dbReference type="Pfam" id="PF09334"/>
    </source>
</evidence>
<evidence type="ECO:0000313" key="17">
    <source>
        <dbReference type="Proteomes" id="UP000001880"/>
    </source>
</evidence>
<comment type="catalytic activity">
    <reaction evidence="8 9">
        <text>tRNA(Leu) + L-leucine + ATP = L-leucyl-tRNA(Leu) + AMP + diphosphate</text>
        <dbReference type="Rhea" id="RHEA:11688"/>
        <dbReference type="Rhea" id="RHEA-COMP:9613"/>
        <dbReference type="Rhea" id="RHEA-COMP:9622"/>
        <dbReference type="ChEBI" id="CHEBI:30616"/>
        <dbReference type="ChEBI" id="CHEBI:33019"/>
        <dbReference type="ChEBI" id="CHEBI:57427"/>
        <dbReference type="ChEBI" id="CHEBI:78442"/>
        <dbReference type="ChEBI" id="CHEBI:78494"/>
        <dbReference type="ChEBI" id="CHEBI:456215"/>
        <dbReference type="EC" id="6.1.1.4"/>
    </reaction>
</comment>
<gene>
    <name evidence="9" type="primary">leuS</name>
    <name evidence="16" type="ordered locus">Hoch_6458</name>
</gene>
<dbReference type="InterPro" id="IPR013155">
    <property type="entry name" value="M/V/L/I-tRNA-synth_anticd-bd"/>
</dbReference>
<feature type="compositionally biased region" description="Basic and acidic residues" evidence="11">
    <location>
        <begin position="459"/>
        <end position="486"/>
    </location>
</feature>
<evidence type="ECO:0000259" key="13">
    <source>
        <dbReference type="Pfam" id="PF08264"/>
    </source>
</evidence>
<dbReference type="InterPro" id="IPR002302">
    <property type="entry name" value="Leu-tRNA-ligase"/>
</dbReference>
<keyword evidence="3 9" id="KW-0436">Ligase</keyword>
<sequence>MAGYDHREIDAKWQALWRDEDLFATPEDRTKPKFYILDMFPYPSGAGLHVGHPKGYVATDVVARAKRMMGFNVLHVMGWDSFGLPTERQAVREGRSPAEITARNVGRFKEQLENLGLSYDWSRELATSDEAYYRWTQWIFLKLYEKGLAYQAEVAVNWCPALGTVLANEEVQDGKYVETGDPVERRSMKQWMLRITAYADRLLDGLEDLDWPEGIKEMQRHWIGRSRGAEIDFAVENHEGDHDGDAIRVFTTRPDTLFGCTYVVLAPEHELVAKITTEAQREAVNAYCDEVAGRSERDRTTEAADADKTGVFTGAYARNPANGAKVPIWIADYVLASYGTGAVFACPAHDERDHAFAKKFELPIIEVVEGGSVDEAAYTGDGAHLRSEFLDGLDIAAAKQRIIAFLEEKGCGEGVVRYRLRDWLFSRQRYWGEPFPIIELEDGTVKPLPESELPVKLPPLDEYKPTEDGRPPLARAEDWVQTKDPETGAPAQRETNTMPQWAGSCWYYLRFITPKLDTAAWDPGEERYWMPVDLYVGGAEHATLHLLYSRFWHHVLYDLGLVSTPEPFQRLFNQGMIHRTSYRDAAGKYYYEEEVDKRGDSYVAKADGTEVFPKLEKMSKSKYNVVNPDDMCAEYGADALRLYELFMGPLEDGCEWETAGVAGTRRFLDRLYRLVVDTDSDSGTESDKLASKLVDEDTDDRELERALHAAIKKVSEAIESLRFNTAVSEMMMFVNEATKAERVPKAWMETFVRVLAPFAPHLGEELWRRLGHEDSLVYAPWPAYEEAKLVADTITLAVQVNGKLRSTLEVPADIGKDDAIAQAKSDDKVAKFLEGKTLRREIYVPGRLVNLVAN</sequence>